<comment type="catalytic activity">
    <reaction evidence="2">
        <text>2 GTP = 3',3'-c-di-GMP + 2 diphosphate</text>
        <dbReference type="Rhea" id="RHEA:24898"/>
        <dbReference type="ChEBI" id="CHEBI:33019"/>
        <dbReference type="ChEBI" id="CHEBI:37565"/>
        <dbReference type="ChEBI" id="CHEBI:58805"/>
        <dbReference type="EC" id="2.7.7.65"/>
    </reaction>
</comment>
<dbReference type="CDD" id="cd01949">
    <property type="entry name" value="GGDEF"/>
    <property type="match status" value="1"/>
</dbReference>
<evidence type="ECO:0000256" key="2">
    <source>
        <dbReference type="ARBA" id="ARBA00034247"/>
    </source>
</evidence>
<dbReference type="EC" id="2.7.7.65" evidence="1"/>
<reference evidence="6" key="1">
    <citation type="journal article" date="2019" name="Int. J. Syst. Evol. Microbiol.">
        <title>The Global Catalogue of Microorganisms (GCM) 10K type strain sequencing project: providing services to taxonomists for standard genome sequencing and annotation.</title>
        <authorList>
            <consortium name="The Broad Institute Genomics Platform"/>
            <consortium name="The Broad Institute Genome Sequencing Center for Infectious Disease"/>
            <person name="Wu L."/>
            <person name="Ma J."/>
        </authorList>
    </citation>
    <scope>NUCLEOTIDE SEQUENCE [LARGE SCALE GENOMIC DNA]</scope>
    <source>
        <strain evidence="6">NBRC 100033</strain>
    </source>
</reference>
<dbReference type="PANTHER" id="PTHR45138:SF9">
    <property type="entry name" value="DIGUANYLATE CYCLASE DGCM-RELATED"/>
    <property type="match status" value="1"/>
</dbReference>
<dbReference type="Proteomes" id="UP001156682">
    <property type="component" value="Unassembled WGS sequence"/>
</dbReference>
<sequence length="407" mass="45596">MYYRLIYTLQLFIAPLSLAAGCFAVIKLQLLPESLHSFSELLVWVFAVTGGLLALSYARTRVLFALLLVLLSYWLLEQQVQQPSLHSTSAPINLGAPLSYLLISLLLPLLLTLNSLWSERFHLMHDLLLRTLVFSFCCIIFYAISQSFPLQLSDALSTTYFPSIYVNHLGLAQLPLLTFFVCIFILLIQLIRNPQPYLAAQLTALISMVLMLQWFHQPLTPTLVTLAALLMLSLAVLQEAFQMAFRDDLTGLPGRRALNERLQRLGRNYSLAMADVDHFKKFNDTYGHDLGDQVLKMVATQLNKVSGGGKAYRYGGEEFTLVFPSKNSEQAQPYLEKLRIAIENYQVKIREEAKTAKSKTDSVSVTISMGVAERSSSLATPEDVIKAADEALYKAKGAGRNQTAIYK</sequence>
<evidence type="ECO:0000313" key="5">
    <source>
        <dbReference type="EMBL" id="GLR62821.1"/>
    </source>
</evidence>
<accession>A0ABQ5ZVX8</accession>
<feature type="transmembrane region" description="Helical" evidence="3">
    <location>
        <begin position="197"/>
        <end position="215"/>
    </location>
</feature>
<dbReference type="InterPro" id="IPR043128">
    <property type="entry name" value="Rev_trsase/Diguanyl_cyclase"/>
</dbReference>
<feature type="domain" description="GGDEF" evidence="4">
    <location>
        <begin position="267"/>
        <end position="407"/>
    </location>
</feature>
<keyword evidence="3" id="KW-0472">Membrane</keyword>
<feature type="transmembrane region" description="Helical" evidence="3">
    <location>
        <begin position="60"/>
        <end position="76"/>
    </location>
</feature>
<feature type="transmembrane region" description="Helical" evidence="3">
    <location>
        <begin position="221"/>
        <end position="237"/>
    </location>
</feature>
<feature type="transmembrane region" description="Helical" evidence="3">
    <location>
        <begin position="165"/>
        <end position="190"/>
    </location>
</feature>
<keyword evidence="3" id="KW-0812">Transmembrane</keyword>
<dbReference type="RefSeq" id="WP_027851352.1">
    <property type="nucleotide sequence ID" value="NZ_BSOR01000005.1"/>
</dbReference>
<organism evidence="5 6">
    <name type="scientific">Marinospirillum insulare</name>
    <dbReference type="NCBI Taxonomy" id="217169"/>
    <lineage>
        <taxon>Bacteria</taxon>
        <taxon>Pseudomonadati</taxon>
        <taxon>Pseudomonadota</taxon>
        <taxon>Gammaproteobacteria</taxon>
        <taxon>Oceanospirillales</taxon>
        <taxon>Oceanospirillaceae</taxon>
        <taxon>Marinospirillum</taxon>
    </lineage>
</organism>
<keyword evidence="6" id="KW-1185">Reference proteome</keyword>
<dbReference type="SUPFAM" id="SSF55073">
    <property type="entry name" value="Nucleotide cyclase"/>
    <property type="match status" value="1"/>
</dbReference>
<dbReference type="Gene3D" id="3.30.70.270">
    <property type="match status" value="1"/>
</dbReference>
<dbReference type="InterPro" id="IPR029787">
    <property type="entry name" value="Nucleotide_cyclase"/>
</dbReference>
<comment type="caution">
    <text evidence="5">The sequence shown here is derived from an EMBL/GenBank/DDBJ whole genome shotgun (WGS) entry which is preliminary data.</text>
</comment>
<feature type="transmembrane region" description="Helical" evidence="3">
    <location>
        <begin position="96"/>
        <end position="115"/>
    </location>
</feature>
<dbReference type="PANTHER" id="PTHR45138">
    <property type="entry name" value="REGULATORY COMPONENTS OF SENSORY TRANSDUCTION SYSTEM"/>
    <property type="match status" value="1"/>
</dbReference>
<dbReference type="Pfam" id="PF00990">
    <property type="entry name" value="GGDEF"/>
    <property type="match status" value="1"/>
</dbReference>
<dbReference type="SMART" id="SM00267">
    <property type="entry name" value="GGDEF"/>
    <property type="match status" value="1"/>
</dbReference>
<dbReference type="InterPro" id="IPR000160">
    <property type="entry name" value="GGDEF_dom"/>
</dbReference>
<dbReference type="InterPro" id="IPR050469">
    <property type="entry name" value="Diguanylate_Cyclase"/>
</dbReference>
<feature type="transmembrane region" description="Helical" evidence="3">
    <location>
        <begin position="34"/>
        <end position="53"/>
    </location>
</feature>
<name>A0ABQ5ZVX8_9GAMM</name>
<evidence type="ECO:0000256" key="1">
    <source>
        <dbReference type="ARBA" id="ARBA00012528"/>
    </source>
</evidence>
<dbReference type="EMBL" id="BSOR01000005">
    <property type="protein sequence ID" value="GLR62821.1"/>
    <property type="molecule type" value="Genomic_DNA"/>
</dbReference>
<feature type="transmembrane region" description="Helical" evidence="3">
    <location>
        <begin position="127"/>
        <end position="145"/>
    </location>
</feature>
<gene>
    <name evidence="5" type="ORF">GCM10007878_02560</name>
</gene>
<proteinExistence type="predicted"/>
<dbReference type="PROSITE" id="PS51257">
    <property type="entry name" value="PROKAR_LIPOPROTEIN"/>
    <property type="match status" value="1"/>
</dbReference>
<dbReference type="NCBIfam" id="TIGR00254">
    <property type="entry name" value="GGDEF"/>
    <property type="match status" value="1"/>
</dbReference>
<dbReference type="PROSITE" id="PS50887">
    <property type="entry name" value="GGDEF"/>
    <property type="match status" value="1"/>
</dbReference>
<evidence type="ECO:0000259" key="4">
    <source>
        <dbReference type="PROSITE" id="PS50887"/>
    </source>
</evidence>
<keyword evidence="3" id="KW-1133">Transmembrane helix</keyword>
<evidence type="ECO:0000256" key="3">
    <source>
        <dbReference type="SAM" id="Phobius"/>
    </source>
</evidence>
<protein>
    <recommendedName>
        <fullName evidence="1">diguanylate cyclase</fullName>
        <ecNumber evidence="1">2.7.7.65</ecNumber>
    </recommendedName>
</protein>
<evidence type="ECO:0000313" key="6">
    <source>
        <dbReference type="Proteomes" id="UP001156682"/>
    </source>
</evidence>